<proteinExistence type="predicted"/>
<dbReference type="EMBL" id="OE000735">
    <property type="protein sequence ID" value="CAD7454856.1"/>
    <property type="molecule type" value="Genomic_DNA"/>
</dbReference>
<name>A0A7R9FLV6_9NEOP</name>
<organism evidence="1">
    <name type="scientific">Timema tahoe</name>
    <dbReference type="NCBI Taxonomy" id="61484"/>
    <lineage>
        <taxon>Eukaryota</taxon>
        <taxon>Metazoa</taxon>
        <taxon>Ecdysozoa</taxon>
        <taxon>Arthropoda</taxon>
        <taxon>Hexapoda</taxon>
        <taxon>Insecta</taxon>
        <taxon>Pterygota</taxon>
        <taxon>Neoptera</taxon>
        <taxon>Polyneoptera</taxon>
        <taxon>Phasmatodea</taxon>
        <taxon>Timematodea</taxon>
        <taxon>Timematoidea</taxon>
        <taxon>Timematidae</taxon>
        <taxon>Timema</taxon>
    </lineage>
</organism>
<accession>A0A7R9FLV6</accession>
<protein>
    <submittedName>
        <fullName evidence="1">Uncharacterized protein</fullName>
    </submittedName>
</protein>
<sequence length="325" mass="36231">MGESRTVFRVLTGKPKGKRPLGRPRRRLEDDIRMDLKEIGYNEVDRIELAQDKWSTFVNVTMSFQAPKALDSLFDSLKSYNSLFDSPKSYSSLFDPPKSYSSLFDSPKSYSSLFDSPKSYSSLFDSPKSYSSLFDSPKSYSSLFDSPKSYSSLFDSPKSYISFFDSPKSYSSLFDSPKSYSSLFDSPKSYSSLFDSPKSYISLFDSPKSYSSLEANSDGAAKICAIAWAPNNVKLAVCTSDRVISLFDDSGEKKDKFSTKPVDPKVQKSRFLCNVCEAASTVDQHSCMSSKTCNCYSIHTSQAPGRHQILVGGCSTLAFTLHPHF</sequence>
<gene>
    <name evidence="1" type="ORF">TTEB3V08_LOCUS2949</name>
</gene>
<reference evidence="1" key="1">
    <citation type="submission" date="2020-11" db="EMBL/GenBank/DDBJ databases">
        <authorList>
            <person name="Tran Van P."/>
        </authorList>
    </citation>
    <scope>NUCLEOTIDE SEQUENCE</scope>
</reference>
<evidence type="ECO:0000313" key="1">
    <source>
        <dbReference type="EMBL" id="CAD7454856.1"/>
    </source>
</evidence>
<dbReference type="AlphaFoldDB" id="A0A7R9FLV6"/>